<accession>A0ABV9YYC1</accession>
<proteinExistence type="predicted"/>
<gene>
    <name evidence="2" type="ORF">ACFPBZ_29570</name>
</gene>
<dbReference type="Pfam" id="PF04851">
    <property type="entry name" value="ResIII"/>
    <property type="match status" value="1"/>
</dbReference>
<dbReference type="PANTHER" id="PTHR47396">
    <property type="entry name" value="TYPE I RESTRICTION ENZYME ECOKI R PROTEIN"/>
    <property type="match status" value="1"/>
</dbReference>
<dbReference type="EMBL" id="JBHSIV010000119">
    <property type="protein sequence ID" value="MFC5066385.1"/>
    <property type="molecule type" value="Genomic_DNA"/>
</dbReference>
<sequence length="173" mass="19122">LGTGRADYALHVDGKLVGAIEAKREGTTLSAVSVQSSKYMKLTSEQQLRAWRTPLPLRYESNGAETWFANGLDPAPQRSRRVFSFHRPETVAAWMTDAEAEPETPSYRSRLRHMPTLDDRGLRPAQIDAVAGIESALAADKPRALVQMATGAGKTFTAVTTTYRLLKHARARR</sequence>
<keyword evidence="2" id="KW-0067">ATP-binding</keyword>
<feature type="non-terminal residue" evidence="2">
    <location>
        <position position="1"/>
    </location>
</feature>
<dbReference type="InterPro" id="IPR027417">
    <property type="entry name" value="P-loop_NTPase"/>
</dbReference>
<evidence type="ECO:0000259" key="1">
    <source>
        <dbReference type="Pfam" id="PF04851"/>
    </source>
</evidence>
<evidence type="ECO:0000313" key="3">
    <source>
        <dbReference type="Proteomes" id="UP001595947"/>
    </source>
</evidence>
<dbReference type="SUPFAM" id="SSF52540">
    <property type="entry name" value="P-loop containing nucleoside triphosphate hydrolases"/>
    <property type="match status" value="1"/>
</dbReference>
<feature type="domain" description="Helicase/UvrB N-terminal" evidence="1">
    <location>
        <begin position="122"/>
        <end position="170"/>
    </location>
</feature>
<dbReference type="InterPro" id="IPR050742">
    <property type="entry name" value="Helicase_Restrict-Modif_Enz"/>
</dbReference>
<evidence type="ECO:0000313" key="2">
    <source>
        <dbReference type="EMBL" id="MFC5066385.1"/>
    </source>
</evidence>
<dbReference type="Proteomes" id="UP001595947">
    <property type="component" value="Unassembled WGS sequence"/>
</dbReference>
<keyword evidence="2" id="KW-0378">Hydrolase</keyword>
<dbReference type="Gene3D" id="3.40.50.300">
    <property type="entry name" value="P-loop containing nucleotide triphosphate hydrolases"/>
    <property type="match status" value="1"/>
</dbReference>
<keyword evidence="2" id="KW-0347">Helicase</keyword>
<dbReference type="PANTHER" id="PTHR47396:SF1">
    <property type="entry name" value="ATP-DEPENDENT HELICASE IRC3-RELATED"/>
    <property type="match status" value="1"/>
</dbReference>
<keyword evidence="3" id="KW-1185">Reference proteome</keyword>
<dbReference type="RefSeq" id="WP_378039674.1">
    <property type="nucleotide sequence ID" value="NZ_JBHSIV010000119.1"/>
</dbReference>
<dbReference type="InterPro" id="IPR006935">
    <property type="entry name" value="Helicase/UvrB_N"/>
</dbReference>
<name>A0ABV9YYC1_9PSEU</name>
<keyword evidence="2" id="KW-0547">Nucleotide-binding</keyword>
<comment type="caution">
    <text evidence="2">The sequence shown here is derived from an EMBL/GenBank/DDBJ whole genome shotgun (WGS) entry which is preliminary data.</text>
</comment>
<reference evidence="3" key="1">
    <citation type="journal article" date="2019" name="Int. J. Syst. Evol. Microbiol.">
        <title>The Global Catalogue of Microorganisms (GCM) 10K type strain sequencing project: providing services to taxonomists for standard genome sequencing and annotation.</title>
        <authorList>
            <consortium name="The Broad Institute Genomics Platform"/>
            <consortium name="The Broad Institute Genome Sequencing Center for Infectious Disease"/>
            <person name="Wu L."/>
            <person name="Ma J."/>
        </authorList>
    </citation>
    <scope>NUCLEOTIDE SEQUENCE [LARGE SCALE GENOMIC DNA]</scope>
    <source>
        <strain evidence="3">CGMCC 4.7093</strain>
    </source>
</reference>
<protein>
    <submittedName>
        <fullName evidence="2">DEAD/DEAH box helicase family protein</fullName>
    </submittedName>
</protein>
<dbReference type="GO" id="GO:0004386">
    <property type="term" value="F:helicase activity"/>
    <property type="evidence" value="ECO:0007669"/>
    <property type="project" value="UniProtKB-KW"/>
</dbReference>
<feature type="non-terminal residue" evidence="2">
    <location>
        <position position="173"/>
    </location>
</feature>
<organism evidence="2 3">
    <name type="scientific">Actinomycetospora atypica</name>
    <dbReference type="NCBI Taxonomy" id="1290095"/>
    <lineage>
        <taxon>Bacteria</taxon>
        <taxon>Bacillati</taxon>
        <taxon>Actinomycetota</taxon>
        <taxon>Actinomycetes</taxon>
        <taxon>Pseudonocardiales</taxon>
        <taxon>Pseudonocardiaceae</taxon>
        <taxon>Actinomycetospora</taxon>
    </lineage>
</organism>